<accession>A0A2A9NKZ8</accession>
<evidence type="ECO:0000313" key="3">
    <source>
        <dbReference type="Proteomes" id="UP000242287"/>
    </source>
</evidence>
<keyword evidence="3" id="KW-1185">Reference proteome</keyword>
<gene>
    <name evidence="2" type="ORF">AMATHDRAFT_76772</name>
</gene>
<evidence type="ECO:0000256" key="1">
    <source>
        <dbReference type="SAM" id="MobiDB-lite"/>
    </source>
</evidence>
<name>A0A2A9NKZ8_9AGAR</name>
<protein>
    <submittedName>
        <fullName evidence="2">Uncharacterized protein</fullName>
    </submittedName>
</protein>
<feature type="compositionally biased region" description="Low complexity" evidence="1">
    <location>
        <begin position="204"/>
        <end position="232"/>
    </location>
</feature>
<evidence type="ECO:0000313" key="2">
    <source>
        <dbReference type="EMBL" id="PFH48380.1"/>
    </source>
</evidence>
<dbReference type="OrthoDB" id="3171385at2759"/>
<dbReference type="Proteomes" id="UP000242287">
    <property type="component" value="Unassembled WGS sequence"/>
</dbReference>
<feature type="compositionally biased region" description="Pro residues" evidence="1">
    <location>
        <begin position="175"/>
        <end position="187"/>
    </location>
</feature>
<organism evidence="2 3">
    <name type="scientific">Amanita thiersii Skay4041</name>
    <dbReference type="NCBI Taxonomy" id="703135"/>
    <lineage>
        <taxon>Eukaryota</taxon>
        <taxon>Fungi</taxon>
        <taxon>Dikarya</taxon>
        <taxon>Basidiomycota</taxon>
        <taxon>Agaricomycotina</taxon>
        <taxon>Agaricomycetes</taxon>
        <taxon>Agaricomycetidae</taxon>
        <taxon>Agaricales</taxon>
        <taxon>Pluteineae</taxon>
        <taxon>Amanitaceae</taxon>
        <taxon>Amanita</taxon>
    </lineage>
</organism>
<reference evidence="2 3" key="1">
    <citation type="submission" date="2014-02" db="EMBL/GenBank/DDBJ databases">
        <title>Transposable element dynamics among asymbiotic and ectomycorrhizal Amanita fungi.</title>
        <authorList>
            <consortium name="DOE Joint Genome Institute"/>
            <person name="Hess J."/>
            <person name="Skrede I."/>
            <person name="Wolfe B."/>
            <person name="LaButti K."/>
            <person name="Ohm R.A."/>
            <person name="Grigoriev I.V."/>
            <person name="Pringle A."/>
        </authorList>
    </citation>
    <scope>NUCLEOTIDE SEQUENCE [LARGE SCALE GENOMIC DNA]</scope>
    <source>
        <strain evidence="2 3">SKay4041</strain>
    </source>
</reference>
<sequence length="313" mass="32774">MVVRAPVIQQAQVPAVGMQPQPTQLCDFCHQKPRFSNHQFCSKTCASQAATLCKQCMKKPKFATFDYCGKNCAALAKNSAAVQGMAAAAVAPVSVQQQQQQQSAAMASGPAVVPVSSTNASVTTTKIASPPKGFSPIQVAKMVAQHLPQVHGLMGTSNTSTTSTNATATTTATTPAPPAPQAIPAAPPSQSAASGNPFLTITSQQQQQLQQQQQQQQIPASNTSSANSSNTAQLSAGTHPPIAPTLCLIPGCGKPVHVDAQGLFPSSYCSKKHREEAVRLGLVDPCIMCLTKPQSDLDYFCGKACREESMKKL</sequence>
<proteinExistence type="predicted"/>
<dbReference type="AlphaFoldDB" id="A0A2A9NKZ8"/>
<dbReference type="EMBL" id="KZ302065">
    <property type="protein sequence ID" value="PFH48380.1"/>
    <property type="molecule type" value="Genomic_DNA"/>
</dbReference>
<feature type="region of interest" description="Disordered" evidence="1">
    <location>
        <begin position="152"/>
        <end position="237"/>
    </location>
</feature>
<feature type="compositionally biased region" description="Low complexity" evidence="1">
    <location>
        <begin position="156"/>
        <end position="174"/>
    </location>
</feature>